<feature type="compositionally biased region" description="Low complexity" evidence="1">
    <location>
        <begin position="263"/>
        <end position="272"/>
    </location>
</feature>
<dbReference type="Proteomes" id="UP000807504">
    <property type="component" value="Unassembled WGS sequence"/>
</dbReference>
<dbReference type="PANTHER" id="PTHR35385">
    <property type="entry name" value="PROTEIN B, PUTATIVE-RELATED-RELATED"/>
    <property type="match status" value="1"/>
</dbReference>
<name>A0A8T0EPD9_ARGBR</name>
<dbReference type="PANTHER" id="PTHR35385:SF2">
    <property type="entry name" value="PROTEIN B, PUTATIVE-RELATED"/>
    <property type="match status" value="1"/>
</dbReference>
<feature type="region of interest" description="Disordered" evidence="1">
    <location>
        <begin position="228"/>
        <end position="274"/>
    </location>
</feature>
<evidence type="ECO:0000313" key="3">
    <source>
        <dbReference type="Proteomes" id="UP000807504"/>
    </source>
</evidence>
<gene>
    <name evidence="2" type="ORF">HNY73_014484</name>
</gene>
<accession>A0A8T0EPD9</accession>
<evidence type="ECO:0000256" key="1">
    <source>
        <dbReference type="SAM" id="MobiDB-lite"/>
    </source>
</evidence>
<proteinExistence type="predicted"/>
<feature type="compositionally biased region" description="Basic and acidic residues" evidence="1">
    <location>
        <begin position="593"/>
        <end position="607"/>
    </location>
</feature>
<keyword evidence="3" id="KW-1185">Reference proteome</keyword>
<organism evidence="2 3">
    <name type="scientific">Argiope bruennichi</name>
    <name type="common">Wasp spider</name>
    <name type="synonym">Aranea bruennichi</name>
    <dbReference type="NCBI Taxonomy" id="94029"/>
    <lineage>
        <taxon>Eukaryota</taxon>
        <taxon>Metazoa</taxon>
        <taxon>Ecdysozoa</taxon>
        <taxon>Arthropoda</taxon>
        <taxon>Chelicerata</taxon>
        <taxon>Arachnida</taxon>
        <taxon>Araneae</taxon>
        <taxon>Araneomorphae</taxon>
        <taxon>Entelegynae</taxon>
        <taxon>Araneoidea</taxon>
        <taxon>Araneidae</taxon>
        <taxon>Argiope</taxon>
    </lineage>
</organism>
<dbReference type="EMBL" id="JABXBU010002072">
    <property type="protein sequence ID" value="KAF8777660.1"/>
    <property type="molecule type" value="Genomic_DNA"/>
</dbReference>
<comment type="caution">
    <text evidence="2">The sequence shown here is derived from an EMBL/GenBank/DDBJ whole genome shotgun (WGS) entry which is preliminary data.</text>
</comment>
<reference evidence="2" key="2">
    <citation type="submission" date="2020-06" db="EMBL/GenBank/DDBJ databases">
        <authorList>
            <person name="Sheffer M."/>
        </authorList>
    </citation>
    <scope>NUCLEOTIDE SEQUENCE</scope>
</reference>
<feature type="region of interest" description="Disordered" evidence="1">
    <location>
        <begin position="577"/>
        <end position="614"/>
    </location>
</feature>
<evidence type="ECO:0000313" key="2">
    <source>
        <dbReference type="EMBL" id="KAF8777660.1"/>
    </source>
</evidence>
<dbReference type="AlphaFoldDB" id="A0A8T0EPD9"/>
<reference evidence="2" key="1">
    <citation type="journal article" date="2020" name="bioRxiv">
        <title>Chromosome-level reference genome of the European wasp spider Argiope bruennichi: a resource for studies on range expansion and evolutionary adaptation.</title>
        <authorList>
            <person name="Sheffer M.M."/>
            <person name="Hoppe A."/>
            <person name="Krehenwinkel H."/>
            <person name="Uhl G."/>
            <person name="Kuss A.W."/>
            <person name="Jensen L."/>
            <person name="Jensen C."/>
            <person name="Gillespie R.G."/>
            <person name="Hoff K.J."/>
            <person name="Prost S."/>
        </authorList>
    </citation>
    <scope>NUCLEOTIDE SEQUENCE</scope>
</reference>
<protein>
    <submittedName>
        <fullName evidence="2">Uncharacterized protein</fullName>
    </submittedName>
</protein>
<feature type="compositionally biased region" description="Polar residues" evidence="1">
    <location>
        <begin position="577"/>
        <end position="587"/>
    </location>
</feature>
<feature type="compositionally biased region" description="Acidic residues" evidence="1">
    <location>
        <begin position="235"/>
        <end position="262"/>
    </location>
</feature>
<sequence length="1060" mass="119775">MEPCELDIENAVFPKKFKYKVLKKRKIDSQNFECELRIALNDYDDVKEWFKHFKGNTNTEWLLRQSTTCEENVLNQLYVCQNSSFGKKRKFDDDEGTKLDFNCKAAISVKIKKGGKRTYYQDEYVKRGYKGMSPSEAIRNHEEILLLEGHEDLGNSRKNPSEEWVYSLYEEWTKEIENRLQLESQLTRASVFWRLQNRPTQPPNNSKSKNIVKLCKFAEDINGMQIPADLHVSDNDDDDDDNDDDDEDSDSENQYDSYDEDSSPQVSSSYMSVNTASHQATASCAPLKLNVPNNINITRGCTLQVIKNNNGGKKSNSGGRIIVEAIGKSTNSSQGNSVQIITTSHEDNKKSVFKVLTVTANSRKYTNLELGKTFRIVNTPKVNRRSVKDDNVIINSKECQNVSKSLPKCENATKVNSIPFIKNSDEDNLKTSTNMKPVFVRVQKGDGDEEASSLVKCHKAQKDTETVLQHALTKFKNSDNKNDNIPYKNKQAFQGNKVACPRSDIHDESMKPVLKNCVQNFVRSPLSENVSDTNIVLKNGQNQGIKNDSYCPKQVSRNVSNNIQQGPVKRVITVTRYSVSSHSGNPSNNKKRDKNDLKNNDQQKDNKSIQFPDSEMLFQNREQQFENLEKLNNTNKITPKSTNDSFDNCNISSLVPKNYCDNAQSCSSSSLESLPQVLLESGSVQSITNPISSVVQGLGLSKPMLFDNVPNLPKHDAVVTSSSALCHEDLLSDVHHESAFQNSSYLERLPIQGCPFPLPEDLDRTSAVEKSSYMGIQGGGDSQMFPLPFSKDLYDSVEKNDTQIPVNQDESDDSNHSLMLSETFCNNNDPPYIPENSGNHSISNDLSYSLHDPDFIVSCNDINSSQLPAGLDISNEDSLQNMFPDLRKLENELNNFNFEFPTIPNHEPMDLCSSQASVGNQLSLLNTCTNSLPELQVNPLSLFGNSEDNILPIPENLKGNIEDIDILKNILNIKCNKLENSELEEFFQQPEYHNHKEILEKWDSEMYRLRSLLEQNVHDGRLMREANQFLERIKESIVTPSELAIFFSSACSLESQKEKH</sequence>